<gene>
    <name evidence="3" type="primary">ykoF</name>
    <name evidence="3" type="ORF">J21TS3_39290</name>
</gene>
<dbReference type="InterPro" id="IPR015835">
    <property type="entry name" value="HMP/thiamine-bd"/>
</dbReference>
<comment type="caution">
    <text evidence="3">The sequence shown here is derived from an EMBL/GenBank/DDBJ whole genome shotgun (WGS) entry which is preliminary data.</text>
</comment>
<feature type="domain" description="Thiamin/hydroxymethyl pyrimidine-binding YkoF putative" evidence="2">
    <location>
        <begin position="24"/>
        <end position="103"/>
    </location>
</feature>
<keyword evidence="4" id="KW-1185">Reference proteome</keyword>
<reference evidence="3 4" key="1">
    <citation type="submission" date="2021-03" db="EMBL/GenBank/DDBJ databases">
        <title>Antimicrobial resistance genes in bacteria isolated from Japanese honey, and their potential for conferring macrolide and lincosamide resistance in the American foulbrood pathogen Paenibacillus larvae.</title>
        <authorList>
            <person name="Okamoto M."/>
            <person name="Kumagai M."/>
            <person name="Kanamori H."/>
            <person name="Takamatsu D."/>
        </authorList>
    </citation>
    <scope>NUCLEOTIDE SEQUENCE [LARGE SCALE GENOMIC DNA]</scope>
    <source>
        <strain evidence="3 4">J21TS3</strain>
    </source>
</reference>
<evidence type="ECO:0000259" key="2">
    <source>
        <dbReference type="Pfam" id="PF07615"/>
    </source>
</evidence>
<dbReference type="InterPro" id="IPR011522">
    <property type="entry name" value="Thiamin/HMP-bd_put_YkoF"/>
</dbReference>
<feature type="domain" description="Thiamin/hydroxymethyl pyrimidine-binding YkoF putative" evidence="2">
    <location>
        <begin position="126"/>
        <end position="204"/>
    </location>
</feature>
<accession>A0ABQ4M1U5</accession>
<name>A0ABQ4M1U5_9BACL</name>
<dbReference type="RefSeq" id="WP_212951776.1">
    <property type="nucleotide sequence ID" value="NZ_BORW01000026.1"/>
</dbReference>
<evidence type="ECO:0000313" key="4">
    <source>
        <dbReference type="Proteomes" id="UP000680638"/>
    </source>
</evidence>
<dbReference type="InterPro" id="IPR029756">
    <property type="entry name" value="MTH1187/YkoF-like"/>
</dbReference>
<dbReference type="Proteomes" id="UP000680638">
    <property type="component" value="Unassembled WGS sequence"/>
</dbReference>
<organism evidence="3 4">
    <name type="scientific">Paenibacillus cookii</name>
    <dbReference type="NCBI Taxonomy" id="157839"/>
    <lineage>
        <taxon>Bacteria</taxon>
        <taxon>Bacillati</taxon>
        <taxon>Bacillota</taxon>
        <taxon>Bacilli</taxon>
        <taxon>Bacillales</taxon>
        <taxon>Paenibacillaceae</taxon>
        <taxon>Paenibacillus</taxon>
    </lineage>
</organism>
<dbReference type="Pfam" id="PF07615">
    <property type="entry name" value="Ykof"/>
    <property type="match status" value="2"/>
</dbReference>
<dbReference type="PIRSF" id="PIRSF021331">
    <property type="entry name" value="YkoF"/>
    <property type="match status" value="1"/>
</dbReference>
<evidence type="ECO:0000313" key="3">
    <source>
        <dbReference type="EMBL" id="GIO69108.1"/>
    </source>
</evidence>
<sequence>MTENLHSGIDACGGSAGACGTSRIAGCRFSIYPMSGRFAEIIEEALKRTNTSKVWMFTDDVSTCVRGRMSQVFDVAQSMFAHAAESGEHVVFSGTFSIGCPGDSSGDAYMSEDDVRLNDAPSGVDTSAQFALYPMNAPGYMGMIAEAVRTAQTLGTFSGSVHYASRLDGTAGDVFRTLEQAFANAAEETSHLVMTATLSCNSPSPKPARNQAGEAQIR</sequence>
<protein>
    <submittedName>
        <fullName evidence="3">HMP/thiamine-binding protein YkoF</fullName>
    </submittedName>
</protein>
<proteinExistence type="predicted"/>
<dbReference type="EMBL" id="BORW01000026">
    <property type="protein sequence ID" value="GIO69108.1"/>
    <property type="molecule type" value="Genomic_DNA"/>
</dbReference>
<dbReference type="Gene3D" id="3.30.70.930">
    <property type="match status" value="2"/>
</dbReference>
<feature type="region of interest" description="Disordered" evidence="1">
    <location>
        <begin position="199"/>
        <end position="218"/>
    </location>
</feature>
<evidence type="ECO:0000256" key="1">
    <source>
        <dbReference type="SAM" id="MobiDB-lite"/>
    </source>
</evidence>
<dbReference type="SUPFAM" id="SSF89957">
    <property type="entry name" value="MTH1187/YkoF-like"/>
    <property type="match status" value="1"/>
</dbReference>